<feature type="compositionally biased region" description="Basic and acidic residues" evidence="7">
    <location>
        <begin position="72"/>
        <end position="84"/>
    </location>
</feature>
<evidence type="ECO:0000256" key="2">
    <source>
        <dbReference type="ARBA" id="ARBA00023015"/>
    </source>
</evidence>
<dbReference type="GO" id="GO:1990907">
    <property type="term" value="C:beta-catenin-TCF complex"/>
    <property type="evidence" value="ECO:0007669"/>
    <property type="project" value="TreeGrafter"/>
</dbReference>
<sequence>LGGDDLGATDEMIAFKDEGEQDKVNEENCAESDLADLKSSLVNESETNQSSSSDSEVRRPRQAQLSAPFRNKAREPLDEGKRSDGGLFRAPPYAGYPFLMFPELASPYLTNGSLSPGARPVSPVPASKASIFTVCVSHRNLFKPRKEGLHLCCSK</sequence>
<keyword evidence="5" id="KW-0804">Transcription</keyword>
<feature type="region of interest" description="Disordered" evidence="7">
    <location>
        <begin position="1"/>
        <end position="86"/>
    </location>
</feature>
<evidence type="ECO:0000256" key="1">
    <source>
        <dbReference type="ARBA" id="ARBA00004123"/>
    </source>
</evidence>
<dbReference type="Pfam" id="PF08347">
    <property type="entry name" value="CTNNB1_binding"/>
    <property type="match status" value="1"/>
</dbReference>
<dbReference type="Ensembl" id="ENSEBUT00000001051.1">
    <property type="protein sequence ID" value="ENSEBUP00000000745.1"/>
    <property type="gene ID" value="ENSEBUG00000000796.1"/>
</dbReference>
<accession>A0A8C4PW37</accession>
<dbReference type="InterPro" id="IPR024940">
    <property type="entry name" value="TCF/LEF"/>
</dbReference>
<protein>
    <recommendedName>
        <fullName evidence="8">CTNNB1 binding N-teminal domain-containing protein</fullName>
    </recommendedName>
</protein>
<dbReference type="GO" id="GO:0000981">
    <property type="term" value="F:DNA-binding transcription factor activity, RNA polymerase II-specific"/>
    <property type="evidence" value="ECO:0007669"/>
    <property type="project" value="TreeGrafter"/>
</dbReference>
<keyword evidence="10" id="KW-1185">Reference proteome</keyword>
<evidence type="ECO:0000256" key="4">
    <source>
        <dbReference type="ARBA" id="ARBA00023159"/>
    </source>
</evidence>
<dbReference type="InterPro" id="IPR027397">
    <property type="entry name" value="Catenin-bd_sf"/>
</dbReference>
<dbReference type="GO" id="GO:0000978">
    <property type="term" value="F:RNA polymerase II cis-regulatory region sequence-specific DNA binding"/>
    <property type="evidence" value="ECO:0007669"/>
    <property type="project" value="TreeGrafter"/>
</dbReference>
<organism evidence="9 10">
    <name type="scientific">Eptatretus burgeri</name>
    <name type="common">Inshore hagfish</name>
    <dbReference type="NCBI Taxonomy" id="7764"/>
    <lineage>
        <taxon>Eukaryota</taxon>
        <taxon>Metazoa</taxon>
        <taxon>Chordata</taxon>
        <taxon>Craniata</taxon>
        <taxon>Vertebrata</taxon>
        <taxon>Cyclostomata</taxon>
        <taxon>Myxini</taxon>
        <taxon>Myxiniformes</taxon>
        <taxon>Myxinidae</taxon>
        <taxon>Eptatretinae</taxon>
        <taxon>Eptatretus</taxon>
    </lineage>
</organism>
<proteinExistence type="predicted"/>
<name>A0A8C4PW37_EPTBU</name>
<dbReference type="GeneTree" id="ENSGT00940000155535"/>
<evidence type="ECO:0000256" key="6">
    <source>
        <dbReference type="ARBA" id="ARBA00023242"/>
    </source>
</evidence>
<feature type="domain" description="CTNNB1 binding N-teminal" evidence="8">
    <location>
        <begin position="2"/>
        <end position="121"/>
    </location>
</feature>
<evidence type="ECO:0000259" key="8">
    <source>
        <dbReference type="Pfam" id="PF08347"/>
    </source>
</evidence>
<feature type="compositionally biased region" description="Basic and acidic residues" evidence="7">
    <location>
        <begin position="13"/>
        <end position="26"/>
    </location>
</feature>
<dbReference type="Gene3D" id="4.10.900.10">
    <property type="entry name" value="TCF3-CBD (Catenin binding domain)"/>
    <property type="match status" value="1"/>
</dbReference>
<keyword evidence="3" id="KW-0238">DNA-binding</keyword>
<reference evidence="9" key="2">
    <citation type="submission" date="2025-09" db="UniProtKB">
        <authorList>
            <consortium name="Ensembl"/>
        </authorList>
    </citation>
    <scope>IDENTIFICATION</scope>
</reference>
<dbReference type="GO" id="GO:0060070">
    <property type="term" value="P:canonical Wnt signaling pathway"/>
    <property type="evidence" value="ECO:0007669"/>
    <property type="project" value="TreeGrafter"/>
</dbReference>
<keyword evidence="6" id="KW-0539">Nucleus</keyword>
<evidence type="ECO:0000256" key="5">
    <source>
        <dbReference type="ARBA" id="ARBA00023163"/>
    </source>
</evidence>
<dbReference type="AlphaFoldDB" id="A0A8C4PW37"/>
<dbReference type="Proteomes" id="UP000694388">
    <property type="component" value="Unplaced"/>
</dbReference>
<dbReference type="FunFam" id="4.10.900.10:FF:000002">
    <property type="entry name" value="transcription factor 7-like 2 isoform X1"/>
    <property type="match status" value="1"/>
</dbReference>
<dbReference type="InterPro" id="IPR013558">
    <property type="entry name" value="CTNNB1-bd_N"/>
</dbReference>
<keyword evidence="2" id="KW-0805">Transcription regulation</keyword>
<evidence type="ECO:0000256" key="3">
    <source>
        <dbReference type="ARBA" id="ARBA00023125"/>
    </source>
</evidence>
<comment type="subcellular location">
    <subcellularLocation>
        <location evidence="1">Nucleus</location>
    </subcellularLocation>
</comment>
<evidence type="ECO:0000313" key="10">
    <source>
        <dbReference type="Proteomes" id="UP000694388"/>
    </source>
</evidence>
<evidence type="ECO:0000256" key="7">
    <source>
        <dbReference type="SAM" id="MobiDB-lite"/>
    </source>
</evidence>
<dbReference type="OMA" id="EENCAES"/>
<feature type="compositionally biased region" description="Low complexity" evidence="7">
    <location>
        <begin position="44"/>
        <end position="54"/>
    </location>
</feature>
<keyword evidence="4" id="KW-0010">Activator</keyword>
<dbReference type="GO" id="GO:0000785">
    <property type="term" value="C:chromatin"/>
    <property type="evidence" value="ECO:0007669"/>
    <property type="project" value="TreeGrafter"/>
</dbReference>
<dbReference type="PANTHER" id="PTHR10373:SF38">
    <property type="entry name" value="PROTEIN PANGOLIN, ISOFORM J"/>
    <property type="match status" value="1"/>
</dbReference>
<reference evidence="9" key="1">
    <citation type="submission" date="2025-08" db="UniProtKB">
        <authorList>
            <consortium name="Ensembl"/>
        </authorList>
    </citation>
    <scope>IDENTIFICATION</scope>
</reference>
<dbReference type="PANTHER" id="PTHR10373">
    <property type="entry name" value="TRANSCRIPTION FACTOR 7 FAMILY MEMBER"/>
    <property type="match status" value="1"/>
</dbReference>
<evidence type="ECO:0000313" key="9">
    <source>
        <dbReference type="Ensembl" id="ENSEBUP00000000745.1"/>
    </source>
</evidence>